<sequence>MSDNQAFAKAQQSVAQSTAIAIQDASDNLRNLSTITTTAIGVALSQLLATGDPKYSKVIEEAQKVMVKGAESYADIGQKSAQILKDYPS</sequence>
<organism evidence="1 2">
    <name type="scientific">Thalassomonas actiniarum</name>
    <dbReference type="NCBI Taxonomy" id="485447"/>
    <lineage>
        <taxon>Bacteria</taxon>
        <taxon>Pseudomonadati</taxon>
        <taxon>Pseudomonadota</taxon>
        <taxon>Gammaproteobacteria</taxon>
        <taxon>Alteromonadales</taxon>
        <taxon>Colwelliaceae</taxon>
        <taxon>Thalassomonas</taxon>
    </lineage>
</organism>
<reference evidence="1 2" key="1">
    <citation type="journal article" date="2015" name="Genome Announc.">
        <title>Draft Genome Sequences of Marine Isolates of Thalassomonas viridans and Thalassomonas actiniarum.</title>
        <authorList>
            <person name="Olonade I."/>
            <person name="van Zyl L.J."/>
            <person name="Trindade M."/>
        </authorList>
    </citation>
    <scope>NUCLEOTIDE SEQUENCE [LARGE SCALE GENOMIC DNA]</scope>
    <source>
        <strain evidence="1 2">A5K-106</strain>
    </source>
</reference>
<keyword evidence="2" id="KW-1185">Reference proteome</keyword>
<accession>A0AAE9YPT5</accession>
<proteinExistence type="predicted"/>
<dbReference type="AlphaFoldDB" id="A0AAE9YPT5"/>
<evidence type="ECO:0000313" key="2">
    <source>
        <dbReference type="Proteomes" id="UP000032568"/>
    </source>
</evidence>
<dbReference type="Proteomes" id="UP000032568">
    <property type="component" value="Chromosome"/>
</dbReference>
<evidence type="ECO:0000313" key="1">
    <source>
        <dbReference type="EMBL" id="WDD98054.1"/>
    </source>
</evidence>
<reference evidence="1 2" key="2">
    <citation type="journal article" date="2022" name="Mar. Drugs">
        <title>Bioassay-Guided Fractionation Leads to the Detection of Cholic Acid Generated by the Rare Thalassomonas sp.</title>
        <authorList>
            <person name="Pheiffer F."/>
            <person name="Schneider Y.K."/>
            <person name="Hansen E.H."/>
            <person name="Andersen J.H."/>
            <person name="Isaksson J."/>
            <person name="Busche T."/>
            <person name="R C."/>
            <person name="Kalinowski J."/>
            <person name="Zyl L.V."/>
            <person name="Trindade M."/>
        </authorList>
    </citation>
    <scope>NUCLEOTIDE SEQUENCE [LARGE SCALE GENOMIC DNA]</scope>
    <source>
        <strain evidence="1 2">A5K-106</strain>
    </source>
</reference>
<dbReference type="KEGG" id="tact:SG35_022645"/>
<name>A0AAE9YPT5_9GAMM</name>
<protein>
    <submittedName>
        <fullName evidence="1">Uncharacterized protein</fullName>
    </submittedName>
</protein>
<gene>
    <name evidence="1" type="ORF">SG35_022645</name>
</gene>
<dbReference type="RefSeq" id="WP_044830414.1">
    <property type="nucleotide sequence ID" value="NZ_CP059735.1"/>
</dbReference>
<dbReference type="EMBL" id="CP059735">
    <property type="protein sequence ID" value="WDD98054.1"/>
    <property type="molecule type" value="Genomic_DNA"/>
</dbReference>